<organism evidence="2 3">
    <name type="scientific">Rhipicephalus sanguineus</name>
    <name type="common">Brown dog tick</name>
    <name type="synonym">Ixodes sanguineus</name>
    <dbReference type="NCBI Taxonomy" id="34632"/>
    <lineage>
        <taxon>Eukaryota</taxon>
        <taxon>Metazoa</taxon>
        <taxon>Ecdysozoa</taxon>
        <taxon>Arthropoda</taxon>
        <taxon>Chelicerata</taxon>
        <taxon>Arachnida</taxon>
        <taxon>Acari</taxon>
        <taxon>Parasitiformes</taxon>
        <taxon>Ixodida</taxon>
        <taxon>Ixodoidea</taxon>
        <taxon>Ixodidae</taxon>
        <taxon>Rhipicephalinae</taxon>
        <taxon>Rhipicephalus</taxon>
        <taxon>Rhipicephalus</taxon>
    </lineage>
</organism>
<gene>
    <name evidence="2" type="ORF">HPB52_015354</name>
</gene>
<dbReference type="EMBL" id="JABSTV010001245">
    <property type="protein sequence ID" value="KAH7983927.1"/>
    <property type="molecule type" value="Genomic_DNA"/>
</dbReference>
<reference evidence="2" key="1">
    <citation type="journal article" date="2020" name="Cell">
        <title>Large-Scale Comparative Analyses of Tick Genomes Elucidate Their Genetic Diversity and Vector Capacities.</title>
        <authorList>
            <consortium name="Tick Genome and Microbiome Consortium (TIGMIC)"/>
            <person name="Jia N."/>
            <person name="Wang J."/>
            <person name="Shi W."/>
            <person name="Du L."/>
            <person name="Sun Y."/>
            <person name="Zhan W."/>
            <person name="Jiang J.F."/>
            <person name="Wang Q."/>
            <person name="Zhang B."/>
            <person name="Ji P."/>
            <person name="Bell-Sakyi L."/>
            <person name="Cui X.M."/>
            <person name="Yuan T.T."/>
            <person name="Jiang B.G."/>
            <person name="Yang W.F."/>
            <person name="Lam T.T."/>
            <person name="Chang Q.C."/>
            <person name="Ding S.J."/>
            <person name="Wang X.J."/>
            <person name="Zhu J.G."/>
            <person name="Ruan X.D."/>
            <person name="Zhao L."/>
            <person name="Wei J.T."/>
            <person name="Ye R.Z."/>
            <person name="Que T.C."/>
            <person name="Du C.H."/>
            <person name="Zhou Y.H."/>
            <person name="Cheng J.X."/>
            <person name="Dai P.F."/>
            <person name="Guo W.B."/>
            <person name="Han X.H."/>
            <person name="Huang E.J."/>
            <person name="Li L.F."/>
            <person name="Wei W."/>
            <person name="Gao Y.C."/>
            <person name="Liu J.Z."/>
            <person name="Shao H.Z."/>
            <person name="Wang X."/>
            <person name="Wang C.C."/>
            <person name="Yang T.C."/>
            <person name="Huo Q.B."/>
            <person name="Li W."/>
            <person name="Chen H.Y."/>
            <person name="Chen S.E."/>
            <person name="Zhou L.G."/>
            <person name="Ni X.B."/>
            <person name="Tian J.H."/>
            <person name="Sheng Y."/>
            <person name="Liu T."/>
            <person name="Pan Y.S."/>
            <person name="Xia L.Y."/>
            <person name="Li J."/>
            <person name="Zhao F."/>
            <person name="Cao W.C."/>
        </authorList>
    </citation>
    <scope>NUCLEOTIDE SEQUENCE</scope>
    <source>
        <strain evidence="2">Rsan-2018</strain>
    </source>
</reference>
<reference evidence="2" key="2">
    <citation type="submission" date="2021-09" db="EMBL/GenBank/DDBJ databases">
        <authorList>
            <person name="Jia N."/>
            <person name="Wang J."/>
            <person name="Shi W."/>
            <person name="Du L."/>
            <person name="Sun Y."/>
            <person name="Zhan W."/>
            <person name="Jiang J."/>
            <person name="Wang Q."/>
            <person name="Zhang B."/>
            <person name="Ji P."/>
            <person name="Sakyi L.B."/>
            <person name="Cui X."/>
            <person name="Yuan T."/>
            <person name="Jiang B."/>
            <person name="Yang W."/>
            <person name="Lam T.T.-Y."/>
            <person name="Chang Q."/>
            <person name="Ding S."/>
            <person name="Wang X."/>
            <person name="Zhu J."/>
            <person name="Ruan X."/>
            <person name="Zhao L."/>
            <person name="Wei J."/>
            <person name="Que T."/>
            <person name="Du C."/>
            <person name="Cheng J."/>
            <person name="Dai P."/>
            <person name="Han X."/>
            <person name="Huang E."/>
            <person name="Gao Y."/>
            <person name="Liu J."/>
            <person name="Shao H."/>
            <person name="Ye R."/>
            <person name="Li L."/>
            <person name="Wei W."/>
            <person name="Wang X."/>
            <person name="Wang C."/>
            <person name="Huo Q."/>
            <person name="Li W."/>
            <person name="Guo W."/>
            <person name="Chen H."/>
            <person name="Chen S."/>
            <person name="Zhou L."/>
            <person name="Zhou L."/>
            <person name="Ni X."/>
            <person name="Tian J."/>
            <person name="Zhou Y."/>
            <person name="Sheng Y."/>
            <person name="Liu T."/>
            <person name="Pan Y."/>
            <person name="Xia L."/>
            <person name="Li J."/>
            <person name="Zhao F."/>
            <person name="Cao W."/>
        </authorList>
    </citation>
    <scope>NUCLEOTIDE SEQUENCE</scope>
    <source>
        <strain evidence="2">Rsan-2018</strain>
        <tissue evidence="2">Larvae</tissue>
    </source>
</reference>
<dbReference type="Gene3D" id="1.10.418.10">
    <property type="entry name" value="Calponin-like domain"/>
    <property type="match status" value="1"/>
</dbReference>
<feature type="compositionally biased region" description="Polar residues" evidence="1">
    <location>
        <begin position="1"/>
        <end position="21"/>
    </location>
</feature>
<dbReference type="AlphaFoldDB" id="A0A9D4TAM3"/>
<feature type="region of interest" description="Disordered" evidence="1">
    <location>
        <begin position="1"/>
        <end position="23"/>
    </location>
</feature>
<sequence length="205" mass="22419">MKPRSPSHTLRPSLRASQNAADNHREENLVPLAILKKAQGYLGTKSGKFGDLYLGVMHCQFTDMITPGNLISAEATSRTPRERESIQNFDAPRASFEQVDGDKGTPLARLAQTSLRDNCQLVLRSEDFIGVHYVLGPAIESSDAEGCVRVRTVSSRSLGFLTDPITVDATAVKANATKRYIGYIRATPTTGNVSFWYSSERVASV</sequence>
<protein>
    <submittedName>
        <fullName evidence="2">Uncharacterized protein</fullName>
    </submittedName>
</protein>
<comment type="caution">
    <text evidence="2">The sequence shown here is derived from an EMBL/GenBank/DDBJ whole genome shotgun (WGS) entry which is preliminary data.</text>
</comment>
<dbReference type="InterPro" id="IPR036872">
    <property type="entry name" value="CH_dom_sf"/>
</dbReference>
<evidence type="ECO:0000313" key="2">
    <source>
        <dbReference type="EMBL" id="KAH7983927.1"/>
    </source>
</evidence>
<evidence type="ECO:0000256" key="1">
    <source>
        <dbReference type="SAM" id="MobiDB-lite"/>
    </source>
</evidence>
<accession>A0A9D4TAM3</accession>
<dbReference type="VEuPathDB" id="VectorBase:RSAN_042767"/>
<dbReference type="Proteomes" id="UP000821837">
    <property type="component" value="Chromosome 1"/>
</dbReference>
<proteinExistence type="predicted"/>
<keyword evidence="3" id="KW-1185">Reference proteome</keyword>
<name>A0A9D4TAM3_RHISA</name>
<evidence type="ECO:0000313" key="3">
    <source>
        <dbReference type="Proteomes" id="UP000821837"/>
    </source>
</evidence>